<evidence type="ECO:0000256" key="1">
    <source>
        <dbReference type="ARBA" id="ARBA00022676"/>
    </source>
</evidence>
<comment type="caution">
    <text evidence="5">The sequence shown here is derived from an EMBL/GenBank/DDBJ whole genome shotgun (WGS) entry which is preliminary data.</text>
</comment>
<dbReference type="AlphaFoldDB" id="A0A7X8C542"/>
<dbReference type="PANTHER" id="PTHR12526:SF629">
    <property type="entry name" value="TEICHURONIC ACID BIOSYNTHESIS GLYCOSYLTRANSFERASE TUAH-RELATED"/>
    <property type="match status" value="1"/>
</dbReference>
<evidence type="ECO:0000313" key="6">
    <source>
        <dbReference type="Proteomes" id="UP000541058"/>
    </source>
</evidence>
<evidence type="ECO:0000313" key="5">
    <source>
        <dbReference type="EMBL" id="NLJ19141.1"/>
    </source>
</evidence>
<sequence>MAKQKKVVHLTTVHHPFDTRIYHKECLSLHKAGYNVSLIVALANKKNGEEVVTKDGIRLIATKKRKSRLARMILSTWKTYRLAKKENADYYHFHDPELLWVGWLLKNKNNHVIYDVHEDYYTGILQKDYLKRPIKKIVAKLYDIIEKFFIKCMDIALAEKYYQERYPQGKQILNYPILDQTLLQVKRNTEKPSNTLIYTGNVTEVRGSYLHAKLPKLPSKPEVYFYGKCDRSIAERMNAMAGSASDRLHFTGIDRFVEREDIDQAYLEKNWLAGLAIFPPTEHYKRKELTKFFEYMTAGIPIICSNFPVWQKFIDRYRCGLTVDPNNPEEWEQAINYLKNYPDERQEMIANGRRAIKNELNWQAEEEKLLTWYYRLDNND</sequence>
<evidence type="ECO:0000259" key="4">
    <source>
        <dbReference type="Pfam" id="PF13439"/>
    </source>
</evidence>
<feature type="domain" description="Glycosyl transferase family 1" evidence="3">
    <location>
        <begin position="292"/>
        <end position="354"/>
    </location>
</feature>
<dbReference type="EMBL" id="JAAYSM010000348">
    <property type="protein sequence ID" value="NLJ19141.1"/>
    <property type="molecule type" value="Genomic_DNA"/>
</dbReference>
<dbReference type="GO" id="GO:0016757">
    <property type="term" value="F:glycosyltransferase activity"/>
    <property type="evidence" value="ECO:0007669"/>
    <property type="project" value="UniProtKB-KW"/>
</dbReference>
<keyword evidence="1" id="KW-0328">Glycosyltransferase</keyword>
<proteinExistence type="predicted"/>
<dbReference type="PANTHER" id="PTHR12526">
    <property type="entry name" value="GLYCOSYLTRANSFERASE"/>
    <property type="match status" value="1"/>
</dbReference>
<name>A0A7X8C542_9LACT</name>
<feature type="domain" description="Glycosyltransferase subfamily 4-like N-terminal" evidence="4">
    <location>
        <begin position="28"/>
        <end position="154"/>
    </location>
</feature>
<evidence type="ECO:0000256" key="2">
    <source>
        <dbReference type="ARBA" id="ARBA00022679"/>
    </source>
</evidence>
<dbReference type="InterPro" id="IPR028098">
    <property type="entry name" value="Glyco_trans_4-like_N"/>
</dbReference>
<dbReference type="Pfam" id="PF13439">
    <property type="entry name" value="Glyco_transf_4"/>
    <property type="match status" value="1"/>
</dbReference>
<reference evidence="5 6" key="1">
    <citation type="journal article" date="2020" name="Biotechnol. Biofuels">
        <title>New insights from the biogas microbiome by comprehensive genome-resolved metagenomics of nearly 1600 species originating from multiple anaerobic digesters.</title>
        <authorList>
            <person name="Campanaro S."/>
            <person name="Treu L."/>
            <person name="Rodriguez-R L.M."/>
            <person name="Kovalovszki A."/>
            <person name="Ziels R.M."/>
            <person name="Maus I."/>
            <person name="Zhu X."/>
            <person name="Kougias P.G."/>
            <person name="Basile A."/>
            <person name="Luo G."/>
            <person name="Schluter A."/>
            <person name="Konstantinidis K.T."/>
            <person name="Angelidaki I."/>
        </authorList>
    </citation>
    <scope>NUCLEOTIDE SEQUENCE [LARGE SCALE GENOMIC DNA]</scope>
    <source>
        <strain evidence="5">AS23ysBPME_34</strain>
    </source>
</reference>
<organism evidence="5 6">
    <name type="scientific">Globicatella sulfidifaciens</name>
    <dbReference type="NCBI Taxonomy" id="136093"/>
    <lineage>
        <taxon>Bacteria</taxon>
        <taxon>Bacillati</taxon>
        <taxon>Bacillota</taxon>
        <taxon>Bacilli</taxon>
        <taxon>Lactobacillales</taxon>
        <taxon>Aerococcaceae</taxon>
        <taxon>Globicatella</taxon>
    </lineage>
</organism>
<evidence type="ECO:0000259" key="3">
    <source>
        <dbReference type="Pfam" id="PF00534"/>
    </source>
</evidence>
<dbReference type="Proteomes" id="UP000541058">
    <property type="component" value="Unassembled WGS sequence"/>
</dbReference>
<dbReference type="InterPro" id="IPR001296">
    <property type="entry name" value="Glyco_trans_1"/>
</dbReference>
<gene>
    <name evidence="5" type="ORF">GX355_09795</name>
</gene>
<dbReference type="Gene3D" id="3.40.50.2000">
    <property type="entry name" value="Glycogen Phosphorylase B"/>
    <property type="match status" value="2"/>
</dbReference>
<dbReference type="RefSeq" id="WP_276649473.1">
    <property type="nucleotide sequence ID" value="NZ_JAAYSM010000348.1"/>
</dbReference>
<dbReference type="Pfam" id="PF00534">
    <property type="entry name" value="Glycos_transf_1"/>
    <property type="match status" value="1"/>
</dbReference>
<keyword evidence="2 5" id="KW-0808">Transferase</keyword>
<dbReference type="SUPFAM" id="SSF53756">
    <property type="entry name" value="UDP-Glycosyltransferase/glycogen phosphorylase"/>
    <property type="match status" value="1"/>
</dbReference>
<protein>
    <submittedName>
        <fullName evidence="5">Glycosyltransferase family 4 protein</fullName>
    </submittedName>
</protein>
<accession>A0A7X8C542</accession>